<dbReference type="Proteomes" id="UP000541770">
    <property type="component" value="Unassembled WGS sequence"/>
</dbReference>
<accession>A0A7W2PZA6</accession>
<sequence>MVWKSDDNKKYRGKIDRIYVSMTEEWEVEHFIEQYLKTRNYKQNDENRSLVAHKLEHAPGSAPHKRDDLNAWLDKQYGKA</sequence>
<dbReference type="RefSeq" id="WP_182323605.1">
    <property type="nucleotide sequence ID" value="NZ_CP128544.1"/>
</dbReference>
<evidence type="ECO:0000313" key="1">
    <source>
        <dbReference type="EMBL" id="MBA6066367.1"/>
    </source>
</evidence>
<reference evidence="1 2" key="1">
    <citation type="submission" date="2020-07" db="EMBL/GenBank/DDBJ databases">
        <title>Diversity of carbapenemase encoding genes among Pseudomonas putida group clinical isolates in a tertiary Brazilian hospital.</title>
        <authorList>
            <person name="Alberto-Lei F."/>
            <person name="Nodari C.S."/>
            <person name="Streling A.P."/>
            <person name="Paulino J.T."/>
            <person name="Bessa-Neto F.O."/>
            <person name="Cayo R."/>
            <person name="Gales A.C."/>
        </authorList>
    </citation>
    <scope>NUCLEOTIDE SEQUENCE [LARGE SCALE GENOMIC DNA]</scope>
    <source>
        <strain evidence="1 2">14802</strain>
    </source>
</reference>
<organism evidence="1 2">
    <name type="scientific">Pseudomonas mosselii</name>
    <dbReference type="NCBI Taxonomy" id="78327"/>
    <lineage>
        <taxon>Bacteria</taxon>
        <taxon>Pseudomonadati</taxon>
        <taxon>Pseudomonadota</taxon>
        <taxon>Gammaproteobacteria</taxon>
        <taxon>Pseudomonadales</taxon>
        <taxon>Pseudomonadaceae</taxon>
        <taxon>Pseudomonas</taxon>
    </lineage>
</organism>
<evidence type="ECO:0000313" key="2">
    <source>
        <dbReference type="Proteomes" id="UP000541770"/>
    </source>
</evidence>
<dbReference type="EMBL" id="JACGDE010000011">
    <property type="protein sequence ID" value="MBA6066367.1"/>
    <property type="molecule type" value="Genomic_DNA"/>
</dbReference>
<name>A0A7W2PZA6_9PSED</name>
<gene>
    <name evidence="1" type="ORF">H4C75_16615</name>
</gene>
<dbReference type="AlphaFoldDB" id="A0A7W2PZA6"/>
<proteinExistence type="predicted"/>
<comment type="caution">
    <text evidence="1">The sequence shown here is derived from an EMBL/GenBank/DDBJ whole genome shotgun (WGS) entry which is preliminary data.</text>
</comment>
<protein>
    <submittedName>
        <fullName evidence="1">Uncharacterized protein</fullName>
    </submittedName>
</protein>